<name>A0ABS4AMY1_9PROT</name>
<dbReference type="Pfam" id="PF02796">
    <property type="entry name" value="HTH_7"/>
    <property type="match status" value="1"/>
</dbReference>
<dbReference type="PROSITE" id="PS50994">
    <property type="entry name" value="INTEGRASE"/>
    <property type="match status" value="1"/>
</dbReference>
<keyword evidence="4" id="KW-0233">DNA recombination</keyword>
<dbReference type="InterPro" id="IPR001584">
    <property type="entry name" value="Integrase_cat-core"/>
</dbReference>
<protein>
    <submittedName>
        <fullName evidence="7">IS21 family transposase</fullName>
    </submittedName>
</protein>
<dbReference type="InterPro" id="IPR006120">
    <property type="entry name" value="Resolvase_HTH_dom"/>
</dbReference>
<dbReference type="RefSeq" id="WP_209382188.1">
    <property type="nucleotide sequence ID" value="NZ_JAGIZB010000090.1"/>
</dbReference>
<dbReference type="PANTHER" id="PTHR35004:SF6">
    <property type="entry name" value="TRANSPOSASE"/>
    <property type="match status" value="1"/>
</dbReference>
<dbReference type="InterPro" id="IPR012337">
    <property type="entry name" value="RNaseH-like_sf"/>
</dbReference>
<evidence type="ECO:0000256" key="1">
    <source>
        <dbReference type="ARBA" id="ARBA00009277"/>
    </source>
</evidence>
<evidence type="ECO:0000256" key="2">
    <source>
        <dbReference type="ARBA" id="ARBA00022578"/>
    </source>
</evidence>
<evidence type="ECO:0000313" key="8">
    <source>
        <dbReference type="Proteomes" id="UP000681594"/>
    </source>
</evidence>
<evidence type="ECO:0000256" key="3">
    <source>
        <dbReference type="ARBA" id="ARBA00023125"/>
    </source>
</evidence>
<dbReference type="NCBIfam" id="NF033546">
    <property type="entry name" value="transpos_IS21"/>
    <property type="match status" value="1"/>
</dbReference>
<feature type="domain" description="Integrase catalytic" evidence="6">
    <location>
        <begin position="114"/>
        <end position="295"/>
    </location>
</feature>
<gene>
    <name evidence="7" type="primary">istA</name>
    <name evidence="7" type="ORF">J8J14_24600</name>
</gene>
<keyword evidence="2" id="KW-0815">Transposition</keyword>
<dbReference type="SUPFAM" id="SSF53098">
    <property type="entry name" value="Ribonuclease H-like"/>
    <property type="match status" value="1"/>
</dbReference>
<comment type="similarity">
    <text evidence="1">Belongs to the transposase IS21/IS408/IS1162 family.</text>
</comment>
<organism evidence="7 8">
    <name type="scientific">Pararoseomonas baculiformis</name>
    <dbReference type="NCBI Taxonomy" id="2820812"/>
    <lineage>
        <taxon>Bacteria</taxon>
        <taxon>Pseudomonadati</taxon>
        <taxon>Pseudomonadota</taxon>
        <taxon>Alphaproteobacteria</taxon>
        <taxon>Acetobacterales</taxon>
        <taxon>Acetobacteraceae</taxon>
        <taxon>Pararoseomonas</taxon>
    </lineage>
</organism>
<accession>A0ABS4AMY1</accession>
<keyword evidence="3" id="KW-0238">DNA-binding</keyword>
<dbReference type="InterPro" id="IPR036397">
    <property type="entry name" value="RNaseH_sf"/>
</dbReference>
<dbReference type="Gene3D" id="1.10.10.60">
    <property type="entry name" value="Homeodomain-like"/>
    <property type="match status" value="1"/>
</dbReference>
<evidence type="ECO:0000259" key="5">
    <source>
        <dbReference type="PROSITE" id="PS50531"/>
    </source>
</evidence>
<keyword evidence="8" id="KW-1185">Reference proteome</keyword>
<dbReference type="Proteomes" id="UP000681594">
    <property type="component" value="Unassembled WGS sequence"/>
</dbReference>
<evidence type="ECO:0000313" key="7">
    <source>
        <dbReference type="EMBL" id="MBP0447910.1"/>
    </source>
</evidence>
<comment type="caution">
    <text evidence="7">The sequence shown here is derived from an EMBL/GenBank/DDBJ whole genome shotgun (WGS) entry which is preliminary data.</text>
</comment>
<dbReference type="PANTHER" id="PTHR35004">
    <property type="entry name" value="TRANSPOSASE RV3428C-RELATED"/>
    <property type="match status" value="1"/>
</dbReference>
<feature type="domain" description="HTH IS21-type" evidence="5">
    <location>
        <begin position="5"/>
        <end position="67"/>
    </location>
</feature>
<evidence type="ECO:0000256" key="4">
    <source>
        <dbReference type="ARBA" id="ARBA00023172"/>
    </source>
</evidence>
<dbReference type="Pfam" id="PF00665">
    <property type="entry name" value="rve"/>
    <property type="match status" value="1"/>
</dbReference>
<reference evidence="7 8" key="1">
    <citation type="submission" date="2021-03" db="EMBL/GenBank/DDBJ databases">
        <authorList>
            <person name="So Y."/>
        </authorList>
    </citation>
    <scope>NUCLEOTIDE SEQUENCE [LARGE SCALE GENOMIC DNA]</scope>
    <source>
        <strain evidence="7 8">SSH11</strain>
    </source>
</reference>
<dbReference type="InterPro" id="IPR017894">
    <property type="entry name" value="HTH_IS21_transposase_type"/>
</dbReference>
<proteinExistence type="inferred from homology"/>
<evidence type="ECO:0000259" key="6">
    <source>
        <dbReference type="PROSITE" id="PS50994"/>
    </source>
</evidence>
<sequence length="348" mass="38636">MVGEELALEIRVLARHGKGVREIAREVGVSRNTVRRYLRDPEAARYRGRLPRAGKLSEYEGYIASRVASALPDRLEATVLLRELRERGYTGGYTILKEHLAELRPVIVPAPVVRFETPPGGQMQVDWAVIRRGADRLSVFVATLGWSRAAYAEFVEDERLETLLSCHEHAFLAFGGVPEEVLYDNMRTVVLERDRYGRGRHRFHPGFLDFAGHCGFRPRLCQPYRAQSKGKVERFIRYLRGGFWVPLASRMAAEGIVVDRAAANLAVGRWLREVANARVHATTGEVPLVRLEAERGALRPVPSPYGGLIPRASAAVPRPMVRPIVGLQHPLGIYDALLAAPGLAGGTA</sequence>
<dbReference type="EMBL" id="JAGIZB010000090">
    <property type="protein sequence ID" value="MBP0447910.1"/>
    <property type="molecule type" value="Genomic_DNA"/>
</dbReference>
<dbReference type="Gene3D" id="3.30.420.10">
    <property type="entry name" value="Ribonuclease H-like superfamily/Ribonuclease H"/>
    <property type="match status" value="1"/>
</dbReference>
<dbReference type="PROSITE" id="PS50531">
    <property type="entry name" value="HTH_IS21"/>
    <property type="match status" value="1"/>
</dbReference>